<feature type="transmembrane region" description="Helical" evidence="2">
    <location>
        <begin position="7"/>
        <end position="24"/>
    </location>
</feature>
<keyword evidence="2" id="KW-0472">Membrane</keyword>
<evidence type="ECO:0000313" key="3">
    <source>
        <dbReference type="EMBL" id="CCG99894.1"/>
    </source>
</evidence>
<dbReference type="STRING" id="1166018.FAES_1885"/>
<keyword evidence="4" id="KW-1185">Reference proteome</keyword>
<dbReference type="EMBL" id="HE796683">
    <property type="protein sequence ID" value="CCG99894.1"/>
    <property type="molecule type" value="Genomic_DNA"/>
</dbReference>
<keyword evidence="2" id="KW-0812">Transmembrane</keyword>
<keyword evidence="2" id="KW-1133">Transmembrane helix</keyword>
<dbReference type="AlphaFoldDB" id="I0K6Z1"/>
<dbReference type="Proteomes" id="UP000011058">
    <property type="component" value="Chromosome"/>
</dbReference>
<evidence type="ECO:0000256" key="2">
    <source>
        <dbReference type="SAM" id="Phobius"/>
    </source>
</evidence>
<feature type="region of interest" description="Disordered" evidence="1">
    <location>
        <begin position="52"/>
        <end position="86"/>
    </location>
</feature>
<protein>
    <submittedName>
        <fullName evidence="3">Uncharacterized protein</fullName>
    </submittedName>
</protein>
<evidence type="ECO:0000256" key="1">
    <source>
        <dbReference type="SAM" id="MobiDB-lite"/>
    </source>
</evidence>
<reference evidence="3 4" key="1">
    <citation type="journal article" date="2012" name="J. Bacteriol.">
        <title>Genome Sequence of Fibrella aestuarina BUZ 2T, a Filamentous Marine Bacterium.</title>
        <authorList>
            <person name="Filippini M."/>
            <person name="Qi W."/>
            <person name="Blom J."/>
            <person name="Goesmann A."/>
            <person name="Smits T.H."/>
            <person name="Bagheri H.C."/>
        </authorList>
    </citation>
    <scope>NUCLEOTIDE SEQUENCE [LARGE SCALE GENOMIC DNA]</scope>
    <source>
        <strain evidence="4">BUZ 2T</strain>
    </source>
</reference>
<dbReference type="OrthoDB" id="964376at2"/>
<accession>I0K6Z1</accession>
<proteinExistence type="predicted"/>
<name>I0K6Z1_9BACT</name>
<dbReference type="KEGG" id="fae:FAES_1885"/>
<sequence>MKLRDTLLLCAFIGALLLWLLEVLRVGFSSSYDLLLFALIFLFAFQYFRQRDRQASKDVSPTIRQMAEDRKKANSTKKVKPQSGKN</sequence>
<feature type="transmembrane region" description="Helical" evidence="2">
    <location>
        <begin position="30"/>
        <end position="48"/>
    </location>
</feature>
<gene>
    <name evidence="3" type="ORF">FAES_1885</name>
</gene>
<organism evidence="3 4">
    <name type="scientific">Fibrella aestuarina BUZ 2</name>
    <dbReference type="NCBI Taxonomy" id="1166018"/>
    <lineage>
        <taxon>Bacteria</taxon>
        <taxon>Pseudomonadati</taxon>
        <taxon>Bacteroidota</taxon>
        <taxon>Cytophagia</taxon>
        <taxon>Cytophagales</taxon>
        <taxon>Spirosomataceae</taxon>
        <taxon>Fibrella</taxon>
    </lineage>
</organism>
<dbReference type="RefSeq" id="WP_015330993.1">
    <property type="nucleotide sequence ID" value="NC_020054.1"/>
</dbReference>
<evidence type="ECO:0000313" key="4">
    <source>
        <dbReference type="Proteomes" id="UP000011058"/>
    </source>
</evidence>
<dbReference type="HOGENOM" id="CLU_2669222_0_0_10"/>